<keyword evidence="3" id="KW-1185">Reference proteome</keyword>
<dbReference type="PANTHER" id="PTHR32278:SF111">
    <property type="entry name" value="F-BOX PROTEIN PP2-B12-RELATED"/>
    <property type="match status" value="1"/>
</dbReference>
<dbReference type="Gene3D" id="1.20.1280.50">
    <property type="match status" value="1"/>
</dbReference>
<name>A0AAD5JFL1_ACENE</name>
<dbReference type="PANTHER" id="PTHR32278">
    <property type="entry name" value="F-BOX DOMAIN-CONTAINING PROTEIN"/>
    <property type="match status" value="1"/>
</dbReference>
<comment type="caution">
    <text evidence="2">The sequence shown here is derived from an EMBL/GenBank/DDBJ whole genome shotgun (WGS) entry which is preliminary data.</text>
</comment>
<evidence type="ECO:0000313" key="2">
    <source>
        <dbReference type="EMBL" id="KAI9198203.1"/>
    </source>
</evidence>
<dbReference type="CDD" id="cd22162">
    <property type="entry name" value="F-box_AtSKIP3-like"/>
    <property type="match status" value="1"/>
</dbReference>
<gene>
    <name evidence="2" type="ORF">LWI28_011773</name>
</gene>
<evidence type="ECO:0000259" key="1">
    <source>
        <dbReference type="PROSITE" id="PS50181"/>
    </source>
</evidence>
<protein>
    <recommendedName>
        <fullName evidence="1">F-box domain-containing protein</fullName>
    </recommendedName>
</protein>
<dbReference type="InterPro" id="IPR036047">
    <property type="entry name" value="F-box-like_dom_sf"/>
</dbReference>
<dbReference type="PROSITE" id="PS50181">
    <property type="entry name" value="FBOX"/>
    <property type="match status" value="1"/>
</dbReference>
<accession>A0AAD5JFL1</accession>
<organism evidence="2 3">
    <name type="scientific">Acer negundo</name>
    <name type="common">Box elder</name>
    <dbReference type="NCBI Taxonomy" id="4023"/>
    <lineage>
        <taxon>Eukaryota</taxon>
        <taxon>Viridiplantae</taxon>
        <taxon>Streptophyta</taxon>
        <taxon>Embryophyta</taxon>
        <taxon>Tracheophyta</taxon>
        <taxon>Spermatophyta</taxon>
        <taxon>Magnoliopsida</taxon>
        <taxon>eudicotyledons</taxon>
        <taxon>Gunneridae</taxon>
        <taxon>Pentapetalae</taxon>
        <taxon>rosids</taxon>
        <taxon>malvids</taxon>
        <taxon>Sapindales</taxon>
        <taxon>Sapindaceae</taxon>
        <taxon>Hippocastanoideae</taxon>
        <taxon>Acereae</taxon>
        <taxon>Acer</taxon>
    </lineage>
</organism>
<evidence type="ECO:0000313" key="3">
    <source>
        <dbReference type="Proteomes" id="UP001064489"/>
    </source>
</evidence>
<reference evidence="2 3" key="1">
    <citation type="journal article" date="2022" name="Plant J.">
        <title>Strategies of tolerance reflected in two North American maple genomes.</title>
        <authorList>
            <person name="McEvoy S.L."/>
            <person name="Sezen U.U."/>
            <person name="Trouern-Trend A."/>
            <person name="McMahon S.M."/>
            <person name="Schaberg P.G."/>
            <person name="Yang J."/>
            <person name="Wegrzyn J.L."/>
            <person name="Swenson N.G."/>
        </authorList>
    </citation>
    <scope>NUCLEOTIDE SEQUENCE [LARGE SCALE GENOMIC DNA]</scope>
    <source>
        <strain evidence="2">91603</strain>
    </source>
</reference>
<dbReference type="InterPro" id="IPR001810">
    <property type="entry name" value="F-box_dom"/>
</dbReference>
<dbReference type="EMBL" id="JAJSOW010000002">
    <property type="protein sequence ID" value="KAI9198203.1"/>
    <property type="molecule type" value="Genomic_DNA"/>
</dbReference>
<dbReference type="AlphaFoldDB" id="A0AAD5JFL1"/>
<feature type="domain" description="F-box" evidence="1">
    <location>
        <begin position="1"/>
        <end position="47"/>
    </location>
</feature>
<sequence>MTGILALPEGCIAAVIAFTTPRDACRLACVSTTFRSAANSDVVWNRFLRPEYLSKISDPVSVSSLPKKELYLRTCHNLIQNGKLCFWIDLPSGKKYYMISPKELYIQDIEDIEYDNVVAVLVSLHTLWQARLHIRDDVARHVSTYSLLGDDVLGHVSDDLTRHVSAY</sequence>
<dbReference type="Proteomes" id="UP001064489">
    <property type="component" value="Chromosome 13"/>
</dbReference>
<dbReference type="SUPFAM" id="SSF81383">
    <property type="entry name" value="F-box domain"/>
    <property type="match status" value="1"/>
</dbReference>
<proteinExistence type="predicted"/>
<dbReference type="Pfam" id="PF12937">
    <property type="entry name" value="F-box-like"/>
    <property type="match status" value="1"/>
</dbReference>